<accession>A0A9W8NIM5</accession>
<proteinExistence type="predicted"/>
<dbReference type="AlphaFoldDB" id="A0A9W8NIM5"/>
<comment type="caution">
    <text evidence="1">The sequence shown here is derived from an EMBL/GenBank/DDBJ whole genome shotgun (WGS) entry which is preliminary data.</text>
</comment>
<gene>
    <name evidence="1" type="ORF">NPX13_g2732</name>
</gene>
<sequence>MGLTMTARPSDDIPRQTCELIQSLMDLIEAIHHGREVISKLLSVVHAPKRTGPAAEGAAFPTVGALGLLPVTSHFSRSALITGCRGVVLVAGPLALARVSVMSAGCACIAMRGALVAARVAVVIVIGGVGSLTGKTPALGKGHQSRYGSCCAGVSDVLGRDAGQDAGLPPAGPRDQQC</sequence>
<dbReference type="EMBL" id="JANPWZ010000303">
    <property type="protein sequence ID" value="KAJ3577831.1"/>
    <property type="molecule type" value="Genomic_DNA"/>
</dbReference>
<evidence type="ECO:0000313" key="2">
    <source>
        <dbReference type="Proteomes" id="UP001148614"/>
    </source>
</evidence>
<organism evidence="1 2">
    <name type="scientific">Xylaria arbuscula</name>
    <dbReference type="NCBI Taxonomy" id="114810"/>
    <lineage>
        <taxon>Eukaryota</taxon>
        <taxon>Fungi</taxon>
        <taxon>Dikarya</taxon>
        <taxon>Ascomycota</taxon>
        <taxon>Pezizomycotina</taxon>
        <taxon>Sordariomycetes</taxon>
        <taxon>Xylariomycetidae</taxon>
        <taxon>Xylariales</taxon>
        <taxon>Xylariaceae</taxon>
        <taxon>Xylaria</taxon>
    </lineage>
</organism>
<evidence type="ECO:0000313" key="1">
    <source>
        <dbReference type="EMBL" id="KAJ3577831.1"/>
    </source>
</evidence>
<name>A0A9W8NIM5_9PEZI</name>
<protein>
    <submittedName>
        <fullName evidence="1">Uncharacterized protein</fullName>
    </submittedName>
</protein>
<keyword evidence="2" id="KW-1185">Reference proteome</keyword>
<dbReference type="Proteomes" id="UP001148614">
    <property type="component" value="Unassembled WGS sequence"/>
</dbReference>
<reference evidence="1" key="1">
    <citation type="submission" date="2022-07" db="EMBL/GenBank/DDBJ databases">
        <title>Genome Sequence of Xylaria arbuscula.</title>
        <authorList>
            <person name="Buettner E."/>
        </authorList>
    </citation>
    <scope>NUCLEOTIDE SEQUENCE</scope>
    <source>
        <strain evidence="1">VT107</strain>
    </source>
</reference>